<dbReference type="AlphaFoldDB" id="A0AB34FYB3"/>
<organism evidence="3 4">
    <name type="scientific">Purpureocillium lavendulum</name>
    <dbReference type="NCBI Taxonomy" id="1247861"/>
    <lineage>
        <taxon>Eukaryota</taxon>
        <taxon>Fungi</taxon>
        <taxon>Dikarya</taxon>
        <taxon>Ascomycota</taxon>
        <taxon>Pezizomycotina</taxon>
        <taxon>Sordariomycetes</taxon>
        <taxon>Hypocreomycetidae</taxon>
        <taxon>Hypocreales</taxon>
        <taxon>Ophiocordycipitaceae</taxon>
        <taxon>Purpureocillium</taxon>
    </lineage>
</organism>
<feature type="domain" description="Extracellular mutant protein 11 C-terminal" evidence="2">
    <location>
        <begin position="346"/>
        <end position="475"/>
    </location>
</feature>
<sequence>MGYKEKGGKLAAFVRGSNSDGDVGLKPGLPLQEPVEAERPGTPQNRLPAQARQQLAEAIKMPVPLRPRSAVPSQREPKQEPLSSQARLQSPRRNVQSVPVFRPGPPDVESNHKDIFSGSQLGDDFMQSGLTTPQNEPEDLEGEVTPTAKRRNVDTMEAQFGDLIRRSHQAPRSQSFAMNENGRVSVIDGNRRRLPRQMMDGFHDDDEAFEAKARQLKHTFHQRPSVAPQHQTGVRQIRLSKPSAVAPLLTAIEEPEEAQSPTSSAESARWQGHRDKDRDSQRQRPYDPDWDVDMGVESTYGDPHPAAEPKVTVEMARRPAATTLMQPNMAQHRHPRDRKRRQPSAEYDDNILSSMTYKDLQDEPFDGGDSRPNGHSSKELAAKLPSKLSQYRLLGEREQVQMFAAMSMEDWELSGDWFVDQFTDIMKRLKQARQSKRRMIGRFEDEASAREEAVRLRADTIDRKLVKMRQDGLRVVQDKISS</sequence>
<proteinExistence type="predicted"/>
<dbReference type="GO" id="GO:0070860">
    <property type="term" value="C:RNA polymerase I core factor complex"/>
    <property type="evidence" value="ECO:0007669"/>
    <property type="project" value="TreeGrafter"/>
</dbReference>
<evidence type="ECO:0000256" key="1">
    <source>
        <dbReference type="SAM" id="MobiDB-lite"/>
    </source>
</evidence>
<dbReference type="GO" id="GO:0042790">
    <property type="term" value="P:nucleolar large rRNA transcription by RNA polymerase I"/>
    <property type="evidence" value="ECO:0007669"/>
    <property type="project" value="TreeGrafter"/>
</dbReference>
<dbReference type="Proteomes" id="UP001163105">
    <property type="component" value="Unassembled WGS sequence"/>
</dbReference>
<feature type="region of interest" description="Disordered" evidence="1">
    <location>
        <begin position="1"/>
        <end position="146"/>
    </location>
</feature>
<evidence type="ECO:0000313" key="3">
    <source>
        <dbReference type="EMBL" id="KAJ6444387.1"/>
    </source>
</evidence>
<dbReference type="GO" id="GO:0017025">
    <property type="term" value="F:TBP-class protein binding"/>
    <property type="evidence" value="ECO:0007669"/>
    <property type="project" value="TreeGrafter"/>
</dbReference>
<feature type="region of interest" description="Disordered" evidence="1">
    <location>
        <begin position="218"/>
        <end position="382"/>
    </location>
</feature>
<feature type="compositionally biased region" description="Basic residues" evidence="1">
    <location>
        <begin position="331"/>
        <end position="342"/>
    </location>
</feature>
<name>A0AB34FYB3_9HYPO</name>
<accession>A0AB34FYB3</accession>
<protein>
    <submittedName>
        <fullName evidence="3">Extracellular mutant protein 11 domain-containing protein</fullName>
    </submittedName>
</protein>
<dbReference type="EMBL" id="JAQHRD010000002">
    <property type="protein sequence ID" value="KAJ6444387.1"/>
    <property type="molecule type" value="Genomic_DNA"/>
</dbReference>
<dbReference type="Pfam" id="PF15463">
    <property type="entry name" value="ECM11"/>
    <property type="match status" value="1"/>
</dbReference>
<dbReference type="PANTHER" id="PTHR28244">
    <property type="entry name" value="RNA POLYMERASE I-SPECIFIC TRANSCRIPTION INITIATION FACTOR RRN11"/>
    <property type="match status" value="1"/>
</dbReference>
<dbReference type="InterPro" id="IPR053029">
    <property type="entry name" value="RNA_pol_I-specific_init_factor"/>
</dbReference>
<feature type="compositionally biased region" description="Basic and acidic residues" evidence="1">
    <location>
        <begin position="272"/>
        <end position="287"/>
    </location>
</feature>
<gene>
    <name evidence="3" type="ORF">O9K51_02781</name>
</gene>
<keyword evidence="4" id="KW-1185">Reference proteome</keyword>
<comment type="caution">
    <text evidence="3">The sequence shown here is derived from an EMBL/GenBank/DDBJ whole genome shotgun (WGS) entry which is preliminary data.</text>
</comment>
<feature type="compositionally biased region" description="Polar residues" evidence="1">
    <location>
        <begin position="81"/>
        <end position="97"/>
    </location>
</feature>
<feature type="region of interest" description="Disordered" evidence="1">
    <location>
        <begin position="167"/>
        <end position="192"/>
    </location>
</feature>
<evidence type="ECO:0000313" key="4">
    <source>
        <dbReference type="Proteomes" id="UP001163105"/>
    </source>
</evidence>
<dbReference type="InterPro" id="IPR029178">
    <property type="entry name" value="Ecm11_C"/>
</dbReference>
<reference evidence="3" key="1">
    <citation type="submission" date="2023-01" db="EMBL/GenBank/DDBJ databases">
        <title>The growth and conidiation of Purpureocillium lavendulum are regulated by nitrogen source and histone H3K14 acetylation.</title>
        <authorList>
            <person name="Tang P."/>
            <person name="Han J."/>
            <person name="Zhang C."/>
            <person name="Tang P."/>
            <person name="Qi F."/>
            <person name="Zhang K."/>
            <person name="Liang L."/>
        </authorList>
    </citation>
    <scope>NUCLEOTIDE SEQUENCE</scope>
    <source>
        <strain evidence="3">YMF1.00683</strain>
    </source>
</reference>
<dbReference type="PANTHER" id="PTHR28244:SF1">
    <property type="entry name" value="RNA POLYMERASE I-SPECIFIC TRANSCRIPTION INITIATION FACTOR RRN11"/>
    <property type="match status" value="1"/>
</dbReference>
<feature type="compositionally biased region" description="Polar residues" evidence="1">
    <location>
        <begin position="42"/>
        <end position="53"/>
    </location>
</feature>
<evidence type="ECO:0000259" key="2">
    <source>
        <dbReference type="Pfam" id="PF15463"/>
    </source>
</evidence>
<dbReference type="GO" id="GO:0001164">
    <property type="term" value="F:RNA polymerase I core promoter sequence-specific DNA binding"/>
    <property type="evidence" value="ECO:0007669"/>
    <property type="project" value="TreeGrafter"/>
</dbReference>